<sequence>MSSTHPDKILNSKLRADLLVDFDVADLTSHFHTQYSTAALPVNVLLDTLLRPFGDTEPNVKSCISWEYHPERVVSHVVLGNTVPGGQWADNPVKASWDIGTLSYLDQLSLPGYSMREHLQTEDEFLRPTRAQVAGYLATYPSKVGIKVERPSTVSNVRRTSQGFHVGSHNISCRHLILASGIFTQLIEPRPQLSCLLPIESRNEPLLVVGSGFSAADLIITNLPVRKIIHIYKWDGNSPLRACHRQAYPEYAEVYRKMKRAANGVHEKDYEGFPNTWIAEANAGHVKLLKEGQLYSRHVGEFAYVIGRRGSLSYLDASLQEEILGSTSADGISAKTFRNSNLELAPGVFMIGSLTGDSLIRHAHGGCVFAASQILSRKLVNGYTAH</sequence>
<dbReference type="Proteomes" id="UP000664169">
    <property type="component" value="Unassembled WGS sequence"/>
</dbReference>
<comment type="caution">
    <text evidence="1">The sequence shown here is derived from an EMBL/GenBank/DDBJ whole genome shotgun (WGS) entry which is preliminary data.</text>
</comment>
<dbReference type="SUPFAM" id="SSF51905">
    <property type="entry name" value="FAD/NAD(P)-binding domain"/>
    <property type="match status" value="1"/>
</dbReference>
<name>A0A8H3ELI5_9LECA</name>
<dbReference type="PANTHER" id="PTHR15192">
    <property type="entry name" value="PROTEIN CBG05349"/>
    <property type="match status" value="1"/>
</dbReference>
<dbReference type="InterPro" id="IPR036188">
    <property type="entry name" value="FAD/NAD-bd_sf"/>
</dbReference>
<accession>A0A8H3ELI5</accession>
<dbReference type="EMBL" id="CAJPDQ010000003">
    <property type="protein sequence ID" value="CAF9906688.1"/>
    <property type="molecule type" value="Genomic_DNA"/>
</dbReference>
<proteinExistence type="predicted"/>
<evidence type="ECO:0000313" key="1">
    <source>
        <dbReference type="EMBL" id="CAF9906688.1"/>
    </source>
</evidence>
<keyword evidence="2" id="KW-1185">Reference proteome</keyword>
<evidence type="ECO:0000313" key="2">
    <source>
        <dbReference type="Proteomes" id="UP000664169"/>
    </source>
</evidence>
<dbReference type="AlphaFoldDB" id="A0A8H3ELI5"/>
<dbReference type="Gene3D" id="3.50.50.60">
    <property type="entry name" value="FAD/NAD(P)-binding domain"/>
    <property type="match status" value="1"/>
</dbReference>
<dbReference type="InterPro" id="IPR029731">
    <property type="entry name" value="OSGIN1/2"/>
</dbReference>
<protein>
    <submittedName>
        <fullName evidence="1">Uncharacterized protein</fullName>
    </submittedName>
</protein>
<organism evidence="1 2">
    <name type="scientific">Gomphillus americanus</name>
    <dbReference type="NCBI Taxonomy" id="1940652"/>
    <lineage>
        <taxon>Eukaryota</taxon>
        <taxon>Fungi</taxon>
        <taxon>Dikarya</taxon>
        <taxon>Ascomycota</taxon>
        <taxon>Pezizomycotina</taxon>
        <taxon>Lecanoromycetes</taxon>
        <taxon>OSLEUM clade</taxon>
        <taxon>Ostropomycetidae</taxon>
        <taxon>Ostropales</taxon>
        <taxon>Graphidaceae</taxon>
        <taxon>Gomphilloideae</taxon>
        <taxon>Gomphillus</taxon>
    </lineage>
</organism>
<gene>
    <name evidence="1" type="ORF">GOMPHAMPRED_004873</name>
</gene>
<dbReference type="PANTHER" id="PTHR15192:SF8">
    <property type="entry name" value="FAD_NAD(P)-BINDING DOMAIN-CONTAINING PROTEIN"/>
    <property type="match status" value="1"/>
</dbReference>
<dbReference type="OrthoDB" id="412005at2759"/>
<reference evidence="1" key="1">
    <citation type="submission" date="2021-03" db="EMBL/GenBank/DDBJ databases">
        <authorList>
            <person name="Tagirdzhanova G."/>
        </authorList>
    </citation>
    <scope>NUCLEOTIDE SEQUENCE</scope>
</reference>